<dbReference type="PATRIC" id="fig|1618980.3.peg.296"/>
<dbReference type="AlphaFoldDB" id="A0A0G1ZWM3"/>
<evidence type="ECO:0000313" key="5">
    <source>
        <dbReference type="Proteomes" id="UP000034711"/>
    </source>
</evidence>
<dbReference type="PANTHER" id="PTHR30308">
    <property type="entry name" value="TMRNA-BINDING COMPONENT OF TRANS-TRANSLATION TAGGING COMPLEX"/>
    <property type="match status" value="1"/>
</dbReference>
<name>A0A0G1ZWM3_9BACT</name>
<dbReference type="NCBIfam" id="TIGR00086">
    <property type="entry name" value="smpB"/>
    <property type="match status" value="1"/>
</dbReference>
<dbReference type="GO" id="GO:0005829">
    <property type="term" value="C:cytosol"/>
    <property type="evidence" value="ECO:0007669"/>
    <property type="project" value="TreeGrafter"/>
</dbReference>
<evidence type="ECO:0000313" key="4">
    <source>
        <dbReference type="EMBL" id="KKW32767.1"/>
    </source>
</evidence>
<keyword evidence="2 3" id="KW-0694">RNA-binding</keyword>
<dbReference type="GO" id="GO:0070929">
    <property type="term" value="P:trans-translation"/>
    <property type="evidence" value="ECO:0007669"/>
    <property type="project" value="UniProtKB-UniRule"/>
</dbReference>
<protein>
    <recommendedName>
        <fullName evidence="3">SsrA-binding protein</fullName>
    </recommendedName>
    <alternativeName>
        <fullName evidence="3">Small protein B</fullName>
    </alternativeName>
</protein>
<gene>
    <name evidence="3" type="primary">smpB</name>
    <name evidence="4" type="ORF">UY77_C0014G0007</name>
</gene>
<comment type="function">
    <text evidence="3">Required for rescue of stalled ribosomes mediated by trans-translation. Binds to transfer-messenger RNA (tmRNA), required for stable association of tmRNA with ribosomes. tmRNA and SmpB together mimic tRNA shape, replacing the anticodon stem-loop with SmpB. tmRNA is encoded by the ssrA gene; the 2 termini fold to resemble tRNA(Ala) and it encodes a 'tag peptide', a short internal open reading frame. During trans-translation Ala-aminoacylated tmRNA acts like a tRNA, entering the A-site of stalled ribosomes, displacing the stalled mRNA. The ribosome then switches to translate the ORF on the tmRNA; the nascent peptide is terminated with the 'tag peptide' encoded by the tmRNA and targeted for degradation. The ribosome is freed to recommence translation, which seems to be the essential function of trans-translation.</text>
</comment>
<comment type="caution">
    <text evidence="4">The sequence shown here is derived from an EMBL/GenBank/DDBJ whole genome shotgun (WGS) entry which is preliminary data.</text>
</comment>
<dbReference type="GO" id="GO:0070930">
    <property type="term" value="P:trans-translation-dependent protein tagging"/>
    <property type="evidence" value="ECO:0007669"/>
    <property type="project" value="TreeGrafter"/>
</dbReference>
<evidence type="ECO:0000256" key="2">
    <source>
        <dbReference type="ARBA" id="ARBA00022884"/>
    </source>
</evidence>
<comment type="subcellular location">
    <subcellularLocation>
        <location evidence="3">Cytoplasm</location>
    </subcellularLocation>
    <text evidence="3">The tmRNA-SmpB complex associates with stalled 70S ribosomes.</text>
</comment>
<organism evidence="4 5">
    <name type="scientific">Candidatus Uhrbacteria bacterium GW2011_GWA2_53_10</name>
    <dbReference type="NCBI Taxonomy" id="1618980"/>
    <lineage>
        <taxon>Bacteria</taxon>
        <taxon>Candidatus Uhriibacteriota</taxon>
    </lineage>
</organism>
<dbReference type="Pfam" id="PF01668">
    <property type="entry name" value="SmpB"/>
    <property type="match status" value="1"/>
</dbReference>
<dbReference type="HAMAP" id="MF_00023">
    <property type="entry name" value="SmpB"/>
    <property type="match status" value="1"/>
</dbReference>
<dbReference type="InterPro" id="IPR023620">
    <property type="entry name" value="SmpB"/>
</dbReference>
<dbReference type="Proteomes" id="UP000034711">
    <property type="component" value="Unassembled WGS sequence"/>
</dbReference>
<dbReference type="SUPFAM" id="SSF74982">
    <property type="entry name" value="Small protein B (SmpB)"/>
    <property type="match status" value="1"/>
</dbReference>
<dbReference type="InterPro" id="IPR000037">
    <property type="entry name" value="SsrA-bd_prot"/>
</dbReference>
<dbReference type="Gene3D" id="2.40.280.10">
    <property type="match status" value="1"/>
</dbReference>
<dbReference type="NCBIfam" id="NF003843">
    <property type="entry name" value="PRK05422.1"/>
    <property type="match status" value="1"/>
</dbReference>
<dbReference type="PANTHER" id="PTHR30308:SF2">
    <property type="entry name" value="SSRA-BINDING PROTEIN"/>
    <property type="match status" value="1"/>
</dbReference>
<dbReference type="EMBL" id="LCRI01000014">
    <property type="protein sequence ID" value="KKW32767.1"/>
    <property type="molecule type" value="Genomic_DNA"/>
</dbReference>
<proteinExistence type="inferred from homology"/>
<sequence>MPTLALNKRVRYDYDLLEELEGGLVLTGAEVKSVKAGHAQLKGAFLHIRSGELWLKGAFIAKYAPAGKQESYNASRDRKVLVHRRELSRLIGKVQSDRLTLVPISVYTRGNLVKLGFALGRGKRQYEKRETIKKRDVERQLREKMKE</sequence>
<dbReference type="GO" id="GO:0003723">
    <property type="term" value="F:RNA binding"/>
    <property type="evidence" value="ECO:0007669"/>
    <property type="project" value="UniProtKB-UniRule"/>
</dbReference>
<evidence type="ECO:0000256" key="3">
    <source>
        <dbReference type="HAMAP-Rule" id="MF_00023"/>
    </source>
</evidence>
<keyword evidence="1 3" id="KW-0963">Cytoplasm</keyword>
<comment type="similarity">
    <text evidence="3">Belongs to the SmpB family.</text>
</comment>
<reference evidence="4 5" key="1">
    <citation type="journal article" date="2015" name="Nature">
        <title>rRNA introns, odd ribosomes, and small enigmatic genomes across a large radiation of phyla.</title>
        <authorList>
            <person name="Brown C.T."/>
            <person name="Hug L.A."/>
            <person name="Thomas B.C."/>
            <person name="Sharon I."/>
            <person name="Castelle C.J."/>
            <person name="Singh A."/>
            <person name="Wilkins M.J."/>
            <person name="Williams K.H."/>
            <person name="Banfield J.F."/>
        </authorList>
    </citation>
    <scope>NUCLEOTIDE SEQUENCE [LARGE SCALE GENOMIC DNA]</scope>
</reference>
<accession>A0A0G1ZWM3</accession>
<evidence type="ECO:0000256" key="1">
    <source>
        <dbReference type="ARBA" id="ARBA00022490"/>
    </source>
</evidence>